<evidence type="ECO:0000256" key="7">
    <source>
        <dbReference type="SAM" id="Phobius"/>
    </source>
</evidence>
<feature type="domain" description="Major facilitator superfamily (MFS) profile" evidence="8">
    <location>
        <begin position="59"/>
        <end position="501"/>
    </location>
</feature>
<comment type="subcellular location">
    <subcellularLocation>
        <location evidence="1">Membrane</location>
        <topology evidence="1">Multi-pass membrane protein</topology>
    </subcellularLocation>
</comment>
<feature type="transmembrane region" description="Helical" evidence="7">
    <location>
        <begin position="148"/>
        <end position="169"/>
    </location>
</feature>
<keyword evidence="3 7" id="KW-0812">Transmembrane</keyword>
<dbReference type="Proteomes" id="UP000235672">
    <property type="component" value="Unassembled WGS sequence"/>
</dbReference>
<dbReference type="GO" id="GO:0022857">
    <property type="term" value="F:transmembrane transporter activity"/>
    <property type="evidence" value="ECO:0007669"/>
    <property type="project" value="InterPro"/>
</dbReference>
<feature type="transmembrane region" description="Helical" evidence="7">
    <location>
        <begin position="181"/>
        <end position="206"/>
    </location>
</feature>
<evidence type="ECO:0000256" key="3">
    <source>
        <dbReference type="ARBA" id="ARBA00022692"/>
    </source>
</evidence>
<dbReference type="GO" id="GO:0005886">
    <property type="term" value="C:plasma membrane"/>
    <property type="evidence" value="ECO:0007669"/>
    <property type="project" value="TreeGrafter"/>
</dbReference>
<dbReference type="STRING" id="1745343.A0A2J6PEM3"/>
<evidence type="ECO:0000256" key="2">
    <source>
        <dbReference type="ARBA" id="ARBA00022448"/>
    </source>
</evidence>
<evidence type="ECO:0000259" key="8">
    <source>
        <dbReference type="PROSITE" id="PS50850"/>
    </source>
</evidence>
<evidence type="ECO:0000313" key="9">
    <source>
        <dbReference type="EMBL" id="PMD12439.1"/>
    </source>
</evidence>
<feature type="transmembrane region" description="Helical" evidence="7">
    <location>
        <begin position="125"/>
        <end position="142"/>
    </location>
</feature>
<keyword evidence="4 7" id="KW-1133">Transmembrane helix</keyword>
<evidence type="ECO:0000256" key="1">
    <source>
        <dbReference type="ARBA" id="ARBA00004141"/>
    </source>
</evidence>
<dbReference type="PANTHER" id="PTHR23502:SF51">
    <property type="entry name" value="QUINIDINE RESISTANCE PROTEIN 1-RELATED"/>
    <property type="match status" value="1"/>
</dbReference>
<name>A0A2J6PEM3_9HELO</name>
<dbReference type="PANTHER" id="PTHR23502">
    <property type="entry name" value="MAJOR FACILITATOR SUPERFAMILY"/>
    <property type="match status" value="1"/>
</dbReference>
<feature type="transmembrane region" description="Helical" evidence="7">
    <location>
        <begin position="212"/>
        <end position="231"/>
    </location>
</feature>
<gene>
    <name evidence="9" type="ORF">NA56DRAFT_683410</name>
</gene>
<feature type="transmembrane region" description="Helical" evidence="7">
    <location>
        <begin position="464"/>
        <end position="484"/>
    </location>
</feature>
<feature type="transmembrane region" description="Helical" evidence="7">
    <location>
        <begin position="95"/>
        <end position="113"/>
    </location>
</feature>
<evidence type="ECO:0000313" key="10">
    <source>
        <dbReference type="Proteomes" id="UP000235672"/>
    </source>
</evidence>
<dbReference type="PROSITE" id="PS50850">
    <property type="entry name" value="MFS"/>
    <property type="match status" value="1"/>
</dbReference>
<dbReference type="SUPFAM" id="SSF103473">
    <property type="entry name" value="MFS general substrate transporter"/>
    <property type="match status" value="1"/>
</dbReference>
<evidence type="ECO:0000256" key="4">
    <source>
        <dbReference type="ARBA" id="ARBA00022989"/>
    </source>
</evidence>
<keyword evidence="5 7" id="KW-0472">Membrane</keyword>
<dbReference type="Gene3D" id="1.20.1720.10">
    <property type="entry name" value="Multidrug resistance protein D"/>
    <property type="match status" value="2"/>
</dbReference>
<dbReference type="AlphaFoldDB" id="A0A2J6PEM3"/>
<evidence type="ECO:0000256" key="5">
    <source>
        <dbReference type="ARBA" id="ARBA00023136"/>
    </source>
</evidence>
<proteinExistence type="predicted"/>
<dbReference type="FunFam" id="1.20.1720.10:FF:000009">
    <property type="entry name" value="MFS multidrug transporter"/>
    <property type="match status" value="1"/>
</dbReference>
<feature type="transmembrane region" description="Helical" evidence="7">
    <location>
        <begin position="298"/>
        <end position="316"/>
    </location>
</feature>
<feature type="compositionally biased region" description="Basic and acidic residues" evidence="6">
    <location>
        <begin position="1"/>
        <end position="26"/>
    </location>
</feature>
<reference evidence="9 10" key="1">
    <citation type="submission" date="2016-05" db="EMBL/GenBank/DDBJ databases">
        <title>A degradative enzymes factory behind the ericoid mycorrhizal symbiosis.</title>
        <authorList>
            <consortium name="DOE Joint Genome Institute"/>
            <person name="Martino E."/>
            <person name="Morin E."/>
            <person name="Grelet G."/>
            <person name="Kuo A."/>
            <person name="Kohler A."/>
            <person name="Daghino S."/>
            <person name="Barry K."/>
            <person name="Choi C."/>
            <person name="Cichocki N."/>
            <person name="Clum A."/>
            <person name="Copeland A."/>
            <person name="Hainaut M."/>
            <person name="Haridas S."/>
            <person name="Labutti K."/>
            <person name="Lindquist E."/>
            <person name="Lipzen A."/>
            <person name="Khouja H.-R."/>
            <person name="Murat C."/>
            <person name="Ohm R."/>
            <person name="Olson A."/>
            <person name="Spatafora J."/>
            <person name="Veneault-Fourrey C."/>
            <person name="Henrissat B."/>
            <person name="Grigoriev I."/>
            <person name="Martin F."/>
            <person name="Perotto S."/>
        </authorList>
    </citation>
    <scope>NUCLEOTIDE SEQUENCE [LARGE SCALE GENOMIC DNA]</scope>
    <source>
        <strain evidence="9 10">UAMH 7357</strain>
    </source>
</reference>
<dbReference type="Pfam" id="PF07690">
    <property type="entry name" value="MFS_1"/>
    <property type="match status" value="1"/>
</dbReference>
<accession>A0A2J6PEM3</accession>
<feature type="transmembrane region" description="Helical" evidence="7">
    <location>
        <begin position="328"/>
        <end position="349"/>
    </location>
</feature>
<sequence>MAETPRKGTPTGHEEPLTVVKIDEKASSQSLGPRDPASQDSAREESPYTTLRNKEKIFTIILASFAAFILPVSSSIYLPALNALAKELNVTSSRINITITVYILIQGLAPTFIGSISDKNGRRPAFLICFVLYLGANIGLALQKNYAALMVLRCLQASGSGTVVGSAVVADIVTHAERGKYIGYASMGVTLGPALGPIIGGLLTHYLGWRSIFWFLTIFASVMTILLILVFPETSCSVVGNGSVPPQKWNYSVLGLFRRCRQSKADLHIELKTVVKRKRRPNLLEAVKIAFQKEAGMILFYGTLLYSGSSAVLAGLPSQLQAKFQFNSLQIGLCFLPYGLGSMTSRWTVGTMMDWNYRRHARRLGIEIVKNRQQKLSNFPIETARLQITLSLVLNFQTNLTGPMITLFLTGHTATRAFSSLNTLIIDINVESPATASAADNLVRCPFGAGAVAAVVPLTNRIGMGWTCTFVAGIWICFSPMILVNRTGKESLKLRTEDARR</sequence>
<feature type="transmembrane region" description="Helical" evidence="7">
    <location>
        <begin position="57"/>
        <end position="80"/>
    </location>
</feature>
<organism evidence="9 10">
    <name type="scientific">Hyaloscypha hepaticicola</name>
    <dbReference type="NCBI Taxonomy" id="2082293"/>
    <lineage>
        <taxon>Eukaryota</taxon>
        <taxon>Fungi</taxon>
        <taxon>Dikarya</taxon>
        <taxon>Ascomycota</taxon>
        <taxon>Pezizomycotina</taxon>
        <taxon>Leotiomycetes</taxon>
        <taxon>Helotiales</taxon>
        <taxon>Hyaloscyphaceae</taxon>
        <taxon>Hyaloscypha</taxon>
    </lineage>
</organism>
<dbReference type="InterPro" id="IPR036259">
    <property type="entry name" value="MFS_trans_sf"/>
</dbReference>
<evidence type="ECO:0000256" key="6">
    <source>
        <dbReference type="SAM" id="MobiDB-lite"/>
    </source>
</evidence>
<dbReference type="OrthoDB" id="2441642at2759"/>
<dbReference type="InterPro" id="IPR011701">
    <property type="entry name" value="MFS"/>
</dbReference>
<keyword evidence="2" id="KW-0813">Transport</keyword>
<dbReference type="EMBL" id="KZ613550">
    <property type="protein sequence ID" value="PMD12439.1"/>
    <property type="molecule type" value="Genomic_DNA"/>
</dbReference>
<protein>
    <submittedName>
        <fullName evidence="9">MFS general substrate transporter</fullName>
    </submittedName>
</protein>
<keyword evidence="10" id="KW-1185">Reference proteome</keyword>
<feature type="region of interest" description="Disordered" evidence="6">
    <location>
        <begin position="1"/>
        <end position="48"/>
    </location>
</feature>
<dbReference type="InterPro" id="IPR020846">
    <property type="entry name" value="MFS_dom"/>
</dbReference>